<dbReference type="AlphaFoldDB" id="A0A843YMI1"/>
<dbReference type="RefSeq" id="WP_153234683.1">
    <property type="nucleotide sequence ID" value="NZ_WINI01000004.1"/>
</dbReference>
<accession>A0A843YMI1</accession>
<protein>
    <submittedName>
        <fullName evidence="1">Uncharacterized protein</fullName>
    </submittedName>
</protein>
<dbReference type="EMBL" id="WINI01000004">
    <property type="protein sequence ID" value="MQR01089.1"/>
    <property type="molecule type" value="Genomic_DNA"/>
</dbReference>
<gene>
    <name evidence="1" type="ORF">GEV47_10385</name>
</gene>
<organism evidence="1 2">
    <name type="scientific">Glaciimonas soli</name>
    <dbReference type="NCBI Taxonomy" id="2590999"/>
    <lineage>
        <taxon>Bacteria</taxon>
        <taxon>Pseudomonadati</taxon>
        <taxon>Pseudomonadota</taxon>
        <taxon>Betaproteobacteria</taxon>
        <taxon>Burkholderiales</taxon>
        <taxon>Oxalobacteraceae</taxon>
        <taxon>Glaciimonas</taxon>
    </lineage>
</organism>
<dbReference type="Proteomes" id="UP000451565">
    <property type="component" value="Unassembled WGS sequence"/>
</dbReference>
<reference evidence="1 2" key="1">
    <citation type="submission" date="2019-10" db="EMBL/GenBank/DDBJ databases">
        <title>Glaciimonas soli sp. nov., a psychrophilic bacterium isolated from the forest soil of a high elevation mountain in Taiwan.</title>
        <authorList>
            <person name="Wang L.-T."/>
            <person name="Shieh W.Y."/>
        </authorList>
    </citation>
    <scope>NUCLEOTIDE SEQUENCE [LARGE SCALE GENOMIC DNA]</scope>
    <source>
        <strain evidence="1 2">GS1</strain>
    </source>
</reference>
<evidence type="ECO:0000313" key="1">
    <source>
        <dbReference type="EMBL" id="MQR01089.1"/>
    </source>
</evidence>
<evidence type="ECO:0000313" key="2">
    <source>
        <dbReference type="Proteomes" id="UP000451565"/>
    </source>
</evidence>
<dbReference type="OrthoDB" id="8781137at2"/>
<sequence>MRSPTTPAPPKNPYFNNPERAPYELGHLLLQLPENFSPFIPQPENILLKASAAVSHAYSANHVLMHGLESLGKMLMVVGTNEEWAIDNDALINLGLLIQHVAVEAQFMQETETHLSFTLRHQAKMQ</sequence>
<keyword evidence="2" id="KW-1185">Reference proteome</keyword>
<proteinExistence type="predicted"/>
<name>A0A843YMI1_9BURK</name>
<comment type="caution">
    <text evidence="1">The sequence shown here is derived from an EMBL/GenBank/DDBJ whole genome shotgun (WGS) entry which is preliminary data.</text>
</comment>